<accession>A0AAW4BJN7</accession>
<dbReference type="Proteomes" id="UP000786185">
    <property type="component" value="Unassembled WGS sequence"/>
</dbReference>
<dbReference type="EMBL" id="SCLC01000568">
    <property type="protein sequence ID" value="MBF4437039.1"/>
    <property type="molecule type" value="Genomic_DNA"/>
</dbReference>
<dbReference type="GO" id="GO:0016798">
    <property type="term" value="F:hydrolase activity, acting on glycosyl bonds"/>
    <property type="evidence" value="ECO:0007669"/>
    <property type="project" value="UniProtKB-KW"/>
</dbReference>
<organism evidence="1 2">
    <name type="scientific">Vibrio anguillarum</name>
    <name type="common">Listonella anguillarum</name>
    <dbReference type="NCBI Taxonomy" id="55601"/>
    <lineage>
        <taxon>Bacteria</taxon>
        <taxon>Pseudomonadati</taxon>
        <taxon>Pseudomonadota</taxon>
        <taxon>Gammaproteobacteria</taxon>
        <taxon>Vibrionales</taxon>
        <taxon>Vibrionaceae</taxon>
        <taxon>Vibrio</taxon>
    </lineage>
</organism>
<keyword evidence="1" id="KW-0378">Hydrolase</keyword>
<comment type="caution">
    <text evidence="1">The sequence shown here is derived from an EMBL/GenBank/DDBJ whole genome shotgun (WGS) entry which is preliminary data.</text>
</comment>
<dbReference type="AlphaFoldDB" id="A0AAW4BJN7"/>
<gene>
    <name evidence="1" type="ORF">ERJ77_21635</name>
</gene>
<evidence type="ECO:0000313" key="2">
    <source>
        <dbReference type="Proteomes" id="UP000786185"/>
    </source>
</evidence>
<evidence type="ECO:0000313" key="1">
    <source>
        <dbReference type="EMBL" id="MBF4437039.1"/>
    </source>
</evidence>
<name>A0AAW4BJN7_VIBAN</name>
<keyword evidence="1" id="KW-0326">Glycosidase</keyword>
<sequence>NPQYTAAGLTLTVGQVKELKRAGFAKNTVVMLPKDGQYVWTVQIADDKTPRLVMISECK</sequence>
<feature type="non-terminal residue" evidence="1">
    <location>
        <position position="1"/>
    </location>
</feature>
<proteinExistence type="predicted"/>
<protein>
    <submittedName>
        <fullName evidence="1">Glycosidase</fullName>
    </submittedName>
</protein>
<reference evidence="1" key="1">
    <citation type="journal article" date="2021" name="PeerJ">
        <title>Analysis of 44 Vibrio anguillarum genomes reveals high genetic diversity.</title>
        <authorList>
            <person name="Hansen M.J."/>
            <person name="Dalsgaard I."/>
        </authorList>
    </citation>
    <scope>NUCLEOTIDE SEQUENCE</scope>
    <source>
        <strain evidence="1">850617-1/1</strain>
    </source>
</reference>